<evidence type="ECO:0000313" key="3">
    <source>
        <dbReference type="Proteomes" id="UP000765224"/>
    </source>
</evidence>
<evidence type="ECO:0000256" key="1">
    <source>
        <dbReference type="SAM" id="Phobius"/>
    </source>
</evidence>
<keyword evidence="1" id="KW-0472">Membrane</keyword>
<name>A0ABS6PBS7_9PSED</name>
<dbReference type="EMBL" id="JAHSTS010000001">
    <property type="protein sequence ID" value="MBV4457933.1"/>
    <property type="molecule type" value="Genomic_DNA"/>
</dbReference>
<sequence>MNTESRKARIEHQYREDAGFSGRTLSLSKADIRSMAFLVGLGALFALVGLSLGAVVLRLLL</sequence>
<comment type="caution">
    <text evidence="2">The sequence shown here is derived from an EMBL/GenBank/DDBJ whole genome shotgun (WGS) entry which is preliminary data.</text>
</comment>
<gene>
    <name evidence="2" type="ORF">KVG96_08250</name>
</gene>
<feature type="transmembrane region" description="Helical" evidence="1">
    <location>
        <begin position="35"/>
        <end position="60"/>
    </location>
</feature>
<dbReference type="RefSeq" id="WP_217891561.1">
    <property type="nucleotide sequence ID" value="NZ_JAHSTS010000001.1"/>
</dbReference>
<proteinExistence type="predicted"/>
<organism evidence="2 3">
    <name type="scientific">Pseudomonas ekonensis</name>
    <dbReference type="NCBI Taxonomy" id="2842353"/>
    <lineage>
        <taxon>Bacteria</taxon>
        <taxon>Pseudomonadati</taxon>
        <taxon>Pseudomonadota</taxon>
        <taxon>Gammaproteobacteria</taxon>
        <taxon>Pseudomonadales</taxon>
        <taxon>Pseudomonadaceae</taxon>
        <taxon>Pseudomonas</taxon>
    </lineage>
</organism>
<dbReference type="Proteomes" id="UP000765224">
    <property type="component" value="Unassembled WGS sequence"/>
</dbReference>
<protein>
    <submittedName>
        <fullName evidence="2">Uncharacterized protein</fullName>
    </submittedName>
</protein>
<keyword evidence="1" id="KW-1133">Transmembrane helix</keyword>
<keyword evidence="1" id="KW-0812">Transmembrane</keyword>
<keyword evidence="3" id="KW-1185">Reference proteome</keyword>
<reference evidence="2 3" key="1">
    <citation type="submission" date="2021-06" db="EMBL/GenBank/DDBJ databases">
        <title>Updating the genus Pseudomonas: Description of 43 new species and partition of the Pseudomonas putida group.</title>
        <authorList>
            <person name="Girard L."/>
            <person name="Lood C."/>
            <person name="Vandamme P."/>
            <person name="Rokni-Zadeh H."/>
            <person name="Van Noort V."/>
            <person name="Hofte M."/>
            <person name="Lavigne R."/>
            <person name="De Mot R."/>
        </authorList>
    </citation>
    <scope>NUCLEOTIDE SEQUENCE [LARGE SCALE GENOMIC DNA]</scope>
    <source>
        <strain evidence="2 3">COR58</strain>
    </source>
</reference>
<accession>A0ABS6PBS7</accession>
<evidence type="ECO:0000313" key="2">
    <source>
        <dbReference type="EMBL" id="MBV4457933.1"/>
    </source>
</evidence>